<keyword evidence="2" id="KW-0805">Transcription regulation</keyword>
<evidence type="ECO:0000313" key="6">
    <source>
        <dbReference type="Proteomes" id="UP000179145"/>
    </source>
</evidence>
<dbReference type="PANTHER" id="PTHR30419">
    <property type="entry name" value="HTH-TYPE TRANSCRIPTIONAL REGULATOR YBHD"/>
    <property type="match status" value="1"/>
</dbReference>
<dbReference type="Gene3D" id="1.10.10.10">
    <property type="entry name" value="Winged helix-like DNA-binding domain superfamily/Winged helix DNA-binding domain"/>
    <property type="match status" value="1"/>
</dbReference>
<keyword evidence="6" id="KW-1185">Reference proteome</keyword>
<dbReference type="FunFam" id="1.10.10.10:FF:000001">
    <property type="entry name" value="LysR family transcriptional regulator"/>
    <property type="match status" value="1"/>
</dbReference>
<reference evidence="5 6" key="1">
    <citation type="journal article" date="2016" name="Microb. Cell Fact.">
        <title>Dissection of exopolysaccharide biosynthesis in Kozakia baliensis.</title>
        <authorList>
            <person name="Brandt J.U."/>
            <person name="Jakob F."/>
            <person name="Behr J."/>
            <person name="Geissler A.J."/>
            <person name="Vogel R.F."/>
        </authorList>
    </citation>
    <scope>NUCLEOTIDE SEQUENCE [LARGE SCALE GENOMIC DNA]</scope>
    <source>
        <strain evidence="5 6">DSM 14400</strain>
        <plasmid evidence="6">Plasmid pkb14400_2</plasmid>
    </source>
</reference>
<gene>
    <name evidence="5" type="ORF">A0U89_15325</name>
</gene>
<proteinExistence type="inferred from homology"/>
<dbReference type="KEGG" id="kba:A0U89_15325"/>
<dbReference type="InterPro" id="IPR036390">
    <property type="entry name" value="WH_DNA-bd_sf"/>
</dbReference>
<comment type="similarity">
    <text evidence="1">Belongs to the LysR transcriptional regulatory family.</text>
</comment>
<dbReference type="Gene3D" id="3.40.190.10">
    <property type="entry name" value="Periplasmic binding protein-like II"/>
    <property type="match status" value="2"/>
</dbReference>
<evidence type="ECO:0000256" key="4">
    <source>
        <dbReference type="ARBA" id="ARBA00023163"/>
    </source>
</evidence>
<dbReference type="GO" id="GO:0003700">
    <property type="term" value="F:DNA-binding transcription factor activity"/>
    <property type="evidence" value="ECO:0007669"/>
    <property type="project" value="InterPro"/>
</dbReference>
<keyword evidence="3" id="KW-0238">DNA-binding</keyword>
<dbReference type="CDD" id="cd05466">
    <property type="entry name" value="PBP2_LTTR_substrate"/>
    <property type="match status" value="1"/>
</dbReference>
<evidence type="ECO:0000256" key="1">
    <source>
        <dbReference type="ARBA" id="ARBA00009437"/>
    </source>
</evidence>
<dbReference type="Proteomes" id="UP000179145">
    <property type="component" value="Plasmid pKB14400_2"/>
</dbReference>
<dbReference type="Pfam" id="PF00126">
    <property type="entry name" value="HTH_1"/>
    <property type="match status" value="1"/>
</dbReference>
<dbReference type="PANTHER" id="PTHR30419:SF31">
    <property type="entry name" value="BLR3139 PROTEIN"/>
    <property type="match status" value="1"/>
</dbReference>
<evidence type="ECO:0000313" key="5">
    <source>
        <dbReference type="EMBL" id="AOX18677.1"/>
    </source>
</evidence>
<dbReference type="OrthoDB" id="9775392at2"/>
<dbReference type="InterPro" id="IPR036388">
    <property type="entry name" value="WH-like_DNA-bd_sf"/>
</dbReference>
<dbReference type="GO" id="GO:0003677">
    <property type="term" value="F:DNA binding"/>
    <property type="evidence" value="ECO:0007669"/>
    <property type="project" value="UniProtKB-KW"/>
</dbReference>
<evidence type="ECO:0000256" key="3">
    <source>
        <dbReference type="ARBA" id="ARBA00023125"/>
    </source>
</evidence>
<dbReference type="InterPro" id="IPR050950">
    <property type="entry name" value="HTH-type_LysR_regulators"/>
</dbReference>
<keyword evidence="4" id="KW-0804">Transcription</keyword>
<dbReference type="PRINTS" id="PR00039">
    <property type="entry name" value="HTHLYSR"/>
</dbReference>
<geneLocation type="plasmid" evidence="6">
    <name>pkb14400_2</name>
</geneLocation>
<organism evidence="5 6">
    <name type="scientific">Kozakia baliensis</name>
    <dbReference type="NCBI Taxonomy" id="153496"/>
    <lineage>
        <taxon>Bacteria</taxon>
        <taxon>Pseudomonadati</taxon>
        <taxon>Pseudomonadota</taxon>
        <taxon>Alphaproteobacteria</taxon>
        <taxon>Acetobacterales</taxon>
        <taxon>Acetobacteraceae</taxon>
        <taxon>Kozakia</taxon>
    </lineage>
</organism>
<dbReference type="InterPro" id="IPR000847">
    <property type="entry name" value="LysR_HTH_N"/>
</dbReference>
<accession>A0A1D8UYP7</accession>
<dbReference type="Pfam" id="PF03466">
    <property type="entry name" value="LysR_substrate"/>
    <property type="match status" value="1"/>
</dbReference>
<keyword evidence="5" id="KW-0614">Plasmid</keyword>
<dbReference type="InterPro" id="IPR005119">
    <property type="entry name" value="LysR_subst-bd"/>
</dbReference>
<name>A0A1D8UYP7_9PROT</name>
<dbReference type="SUPFAM" id="SSF53850">
    <property type="entry name" value="Periplasmic binding protein-like II"/>
    <property type="match status" value="1"/>
</dbReference>
<evidence type="ECO:0000256" key="2">
    <source>
        <dbReference type="ARBA" id="ARBA00023015"/>
    </source>
</evidence>
<dbReference type="AlphaFoldDB" id="A0A1D8UYP7"/>
<sequence>MIIRNFEYLLALAAEGHFGRAAESCHVSQPTLSAGIRQLEEDLDVEIVRHGRRYDGLTKEGEAVLDWAKRMQRDCNALENELAARKRGVEGDFRFGAATGASGVAPVLSRRLAERMPQLRQTVSIHDPQVILEALRAREIDISLTYLDDATGEFDGHLLYQERLFLFRSTREPQPAKIAWENIGDLSLCILPEALQGAARSRLIQNANPAITTNAVEVLAAHVATGNFAAILPQSYACYLAHIPDLRATALAGPDTQIRIGFVTLTGGLRTDPGLNLFETTHEPAFERVVENVLFAHREFCK</sequence>
<dbReference type="SUPFAM" id="SSF46785">
    <property type="entry name" value="Winged helix' DNA-binding domain"/>
    <property type="match status" value="1"/>
</dbReference>
<dbReference type="PROSITE" id="PS50931">
    <property type="entry name" value="HTH_LYSR"/>
    <property type="match status" value="1"/>
</dbReference>
<dbReference type="EMBL" id="CP014676">
    <property type="protein sequence ID" value="AOX18677.1"/>
    <property type="molecule type" value="Genomic_DNA"/>
</dbReference>
<protein>
    <submittedName>
        <fullName evidence="5">LysR family transcriptional regulator</fullName>
    </submittedName>
</protein>
<dbReference type="GO" id="GO:0005829">
    <property type="term" value="C:cytosol"/>
    <property type="evidence" value="ECO:0007669"/>
    <property type="project" value="TreeGrafter"/>
</dbReference>